<dbReference type="RefSeq" id="WP_212007883.1">
    <property type="nucleotide sequence ID" value="NZ_JAAFYZ010000010.1"/>
</dbReference>
<evidence type="ECO:0000256" key="1">
    <source>
        <dbReference type="SAM" id="MobiDB-lite"/>
    </source>
</evidence>
<organism evidence="2 3">
    <name type="scientific">Catenulispora pinistramenti</name>
    <dbReference type="NCBI Taxonomy" id="2705254"/>
    <lineage>
        <taxon>Bacteria</taxon>
        <taxon>Bacillati</taxon>
        <taxon>Actinomycetota</taxon>
        <taxon>Actinomycetes</taxon>
        <taxon>Catenulisporales</taxon>
        <taxon>Catenulisporaceae</taxon>
        <taxon>Catenulispora</taxon>
    </lineage>
</organism>
<protein>
    <submittedName>
        <fullName evidence="2">Uncharacterized protein</fullName>
    </submittedName>
</protein>
<evidence type="ECO:0000313" key="2">
    <source>
        <dbReference type="EMBL" id="MBS2546233.1"/>
    </source>
</evidence>
<dbReference type="EMBL" id="JAAFYZ010000010">
    <property type="protein sequence ID" value="MBS2546233.1"/>
    <property type="molecule type" value="Genomic_DNA"/>
</dbReference>
<feature type="region of interest" description="Disordered" evidence="1">
    <location>
        <begin position="217"/>
        <end position="250"/>
    </location>
</feature>
<comment type="caution">
    <text evidence="2">The sequence shown here is derived from an EMBL/GenBank/DDBJ whole genome shotgun (WGS) entry which is preliminary data.</text>
</comment>
<gene>
    <name evidence="2" type="ORF">KGQ19_05060</name>
</gene>
<name>A0ABS5KIW9_9ACTN</name>
<proteinExistence type="predicted"/>
<evidence type="ECO:0000313" key="3">
    <source>
        <dbReference type="Proteomes" id="UP000730482"/>
    </source>
</evidence>
<sequence length="250" mass="28200">MKYEITVEDLVPRRRELTIEIPEDLGDTNDLSEYLDQHPELWRDIHLPTDRQIVTVISPAPEPEPLANDHLIAVEWDETAATHYRALVTIGELLQELGAAGRKTKAFHDPVEMSWHLRGYAPENGLGTWLNLLHAQRRVNTTSTTPLDDPLITNVRLATNTERDEHRATIPTVPGLRDSTVTFEFAETFRGRVDLTDLAEAGVWQPGTPVTSQVLKDYFGPGGQDRGQVTDTEHDHSRINYTGPEDGDRR</sequence>
<dbReference type="Proteomes" id="UP000730482">
    <property type="component" value="Unassembled WGS sequence"/>
</dbReference>
<reference evidence="2 3" key="1">
    <citation type="submission" date="2020-02" db="EMBL/GenBank/DDBJ databases">
        <title>Acidophilic actinobacteria isolated from forest soil.</title>
        <authorList>
            <person name="Golinska P."/>
        </authorList>
    </citation>
    <scope>NUCLEOTIDE SEQUENCE [LARGE SCALE GENOMIC DNA]</scope>
    <source>
        <strain evidence="2 3">NL8</strain>
    </source>
</reference>
<keyword evidence="3" id="KW-1185">Reference proteome</keyword>
<accession>A0ABS5KIW9</accession>